<organism evidence="3">
    <name type="scientific">Apis cerana</name>
    <name type="common">Indian honeybee</name>
    <dbReference type="NCBI Taxonomy" id="7461"/>
    <lineage>
        <taxon>Eukaryota</taxon>
        <taxon>Metazoa</taxon>
        <taxon>Ecdysozoa</taxon>
        <taxon>Arthropoda</taxon>
        <taxon>Hexapoda</taxon>
        <taxon>Insecta</taxon>
        <taxon>Pterygota</taxon>
        <taxon>Neoptera</taxon>
        <taxon>Endopterygota</taxon>
        <taxon>Hymenoptera</taxon>
        <taxon>Apocrita</taxon>
        <taxon>Aculeata</taxon>
        <taxon>Apoidea</taxon>
        <taxon>Anthophila</taxon>
        <taxon>Apidae</taxon>
        <taxon>Apis</taxon>
    </lineage>
</organism>
<protein>
    <submittedName>
        <fullName evidence="3">Dedicator of cytokinesis protein 3</fullName>
    </submittedName>
</protein>
<evidence type="ECO:0000313" key="3">
    <source>
        <dbReference type="EMBL" id="AEY61787.1"/>
    </source>
</evidence>
<gene>
    <name evidence="3" type="ORF">ACCB14010</name>
</gene>
<dbReference type="PANTHER" id="PTHR45653">
    <property type="entry name" value="DEDICATOR OF CYTOKINESIS"/>
    <property type="match status" value="1"/>
</dbReference>
<evidence type="ECO:0000256" key="1">
    <source>
        <dbReference type="PROSITE-ProRule" id="PRU00984"/>
    </source>
</evidence>
<proteinExistence type="evidence at transcript level"/>
<dbReference type="InterPro" id="IPR043161">
    <property type="entry name" value="DOCK_C_lobe_A"/>
</dbReference>
<sequence>MEHLSAVLLDRVQSEDPAWKDSGTAFITSITRLLERLLDYRSVIQGDENRDKRMSCTVNLLNFYKNEFNRKEMYLRYIYKLHDLHLAAENYTEAGFTMKLYADQLGWSSTILPPDHSHPQQPEWQRKEVLYHKIIIT</sequence>
<evidence type="ECO:0000259" key="2">
    <source>
        <dbReference type="PROSITE" id="PS51651"/>
    </source>
</evidence>
<dbReference type="GO" id="GO:0005085">
    <property type="term" value="F:guanyl-nucleotide exchange factor activity"/>
    <property type="evidence" value="ECO:0007669"/>
    <property type="project" value="InterPro"/>
</dbReference>
<dbReference type="GO" id="GO:0007264">
    <property type="term" value="P:small GTPase-mediated signal transduction"/>
    <property type="evidence" value="ECO:0007669"/>
    <property type="project" value="InterPro"/>
</dbReference>
<dbReference type="PROSITE" id="PS51651">
    <property type="entry name" value="DOCKER"/>
    <property type="match status" value="1"/>
</dbReference>
<comment type="similarity">
    <text evidence="1">Belongs to the DOCK family.</text>
</comment>
<dbReference type="AlphaFoldDB" id="V9IM33"/>
<dbReference type="EMBL" id="JR052789">
    <property type="protein sequence ID" value="AEY61787.1"/>
    <property type="molecule type" value="mRNA"/>
</dbReference>
<dbReference type="GO" id="GO:0005737">
    <property type="term" value="C:cytoplasm"/>
    <property type="evidence" value="ECO:0007669"/>
    <property type="project" value="TreeGrafter"/>
</dbReference>
<reference evidence="3" key="1">
    <citation type="submission" date="2011-11" db="EMBL/GenBank/DDBJ databases">
        <title>Decoding the brain transcriptome of the Eastern honeybee (Apis cerana) based on pyrosequencing.</title>
        <authorList>
            <person name="Sun L."/>
            <person name="Zheng H."/>
            <person name="Wang Y."/>
            <person name="Xie X."/>
            <person name="Zhu Y."/>
            <person name="Gu W."/>
            <person name="Wang S."/>
        </authorList>
    </citation>
    <scope>NUCLEOTIDE SEQUENCE</scope>
    <source>
        <tissue evidence="3">Brain</tissue>
    </source>
</reference>
<dbReference type="GO" id="GO:0031267">
    <property type="term" value="F:small GTPase binding"/>
    <property type="evidence" value="ECO:0007669"/>
    <property type="project" value="TreeGrafter"/>
</dbReference>
<dbReference type="InterPro" id="IPR027357">
    <property type="entry name" value="DOCKER_dom"/>
</dbReference>
<dbReference type="GO" id="GO:0005886">
    <property type="term" value="C:plasma membrane"/>
    <property type="evidence" value="ECO:0007669"/>
    <property type="project" value="TreeGrafter"/>
</dbReference>
<dbReference type="PANTHER" id="PTHR45653:SF12">
    <property type="entry name" value="SPONGE, ISOFORM E"/>
    <property type="match status" value="1"/>
</dbReference>
<dbReference type="Gene3D" id="1.25.40.410">
    <property type="match status" value="1"/>
</dbReference>
<name>V9IM33_APICE</name>
<dbReference type="InterPro" id="IPR026791">
    <property type="entry name" value="DOCK"/>
</dbReference>
<accession>V9IM33</accession>
<feature type="domain" description="DOCKER" evidence="2">
    <location>
        <begin position="65"/>
        <end position="137"/>
    </location>
</feature>